<evidence type="ECO:0000313" key="2">
    <source>
        <dbReference type="Proteomes" id="UP001295684"/>
    </source>
</evidence>
<organism evidence="1 2">
    <name type="scientific">Euplotes crassus</name>
    <dbReference type="NCBI Taxonomy" id="5936"/>
    <lineage>
        <taxon>Eukaryota</taxon>
        <taxon>Sar</taxon>
        <taxon>Alveolata</taxon>
        <taxon>Ciliophora</taxon>
        <taxon>Intramacronucleata</taxon>
        <taxon>Spirotrichea</taxon>
        <taxon>Hypotrichia</taxon>
        <taxon>Euplotida</taxon>
        <taxon>Euplotidae</taxon>
        <taxon>Moneuplotes</taxon>
    </lineage>
</organism>
<protein>
    <submittedName>
        <fullName evidence="1">Uncharacterized protein</fullName>
    </submittedName>
</protein>
<keyword evidence="2" id="KW-1185">Reference proteome</keyword>
<reference evidence="1" key="1">
    <citation type="submission" date="2023-07" db="EMBL/GenBank/DDBJ databases">
        <authorList>
            <consortium name="AG Swart"/>
            <person name="Singh M."/>
            <person name="Singh A."/>
            <person name="Seah K."/>
            <person name="Emmerich C."/>
        </authorList>
    </citation>
    <scope>NUCLEOTIDE SEQUENCE</scope>
    <source>
        <strain evidence="1">DP1</strain>
    </source>
</reference>
<name>A0AAD2D2P6_EUPCR</name>
<proteinExistence type="predicted"/>
<dbReference type="AlphaFoldDB" id="A0AAD2D2P6"/>
<dbReference type="Proteomes" id="UP001295684">
    <property type="component" value="Unassembled WGS sequence"/>
</dbReference>
<evidence type="ECO:0000313" key="1">
    <source>
        <dbReference type="EMBL" id="CAI2377423.1"/>
    </source>
</evidence>
<accession>A0AAD2D2P6</accession>
<dbReference type="EMBL" id="CAMPGE010019065">
    <property type="protein sequence ID" value="CAI2377423.1"/>
    <property type="molecule type" value="Genomic_DNA"/>
</dbReference>
<sequence length="175" mass="19707">MCDYLNIVELKLSKAVLNLRRDHILALLISSSSESQSSSLSLFSSSLNSRGFLNIWLSLNTLNDFCGIPPLELLSQFGRDSLRARVDWFDFKVRVVNSIPFWPTSVSSEVFRLFMDFTTSLETLFFLFSPFCGCLFCEAVSTCISFDKISLLWDVKSALVHSDGASVSLLERAYS</sequence>
<gene>
    <name evidence="1" type="ORF">ECRASSUSDP1_LOCUS18809</name>
</gene>
<comment type="caution">
    <text evidence="1">The sequence shown here is derived from an EMBL/GenBank/DDBJ whole genome shotgun (WGS) entry which is preliminary data.</text>
</comment>